<protein>
    <submittedName>
        <fullName evidence="1">Tetratricopeptide repeat protein</fullName>
    </submittedName>
</protein>
<reference evidence="1 2" key="1">
    <citation type="submission" date="2019-08" db="EMBL/GenBank/DDBJ databases">
        <title>Bradymonadales sp. TMQ4.</title>
        <authorList>
            <person name="Liang Q."/>
        </authorList>
    </citation>
    <scope>NUCLEOTIDE SEQUENCE [LARGE SCALE GENOMIC DNA]</scope>
    <source>
        <strain evidence="1 2">TMQ4</strain>
    </source>
</reference>
<dbReference type="RefSeq" id="WP_146979993.1">
    <property type="nucleotide sequence ID" value="NZ_VOSM01000002.1"/>
</dbReference>
<dbReference type="EMBL" id="VOSM01000002">
    <property type="protein sequence ID" value="TXD38046.1"/>
    <property type="molecule type" value="Genomic_DNA"/>
</dbReference>
<dbReference type="AlphaFoldDB" id="A0A5C6X9J6"/>
<dbReference type="OrthoDB" id="5509528at2"/>
<name>A0A5C6X9J6_9DELT</name>
<evidence type="ECO:0000313" key="2">
    <source>
        <dbReference type="Proteomes" id="UP000321412"/>
    </source>
</evidence>
<dbReference type="Pfam" id="PF14559">
    <property type="entry name" value="TPR_19"/>
    <property type="match status" value="1"/>
</dbReference>
<evidence type="ECO:0000313" key="1">
    <source>
        <dbReference type="EMBL" id="TXD38046.1"/>
    </source>
</evidence>
<dbReference type="Proteomes" id="UP000321412">
    <property type="component" value="Unassembled WGS sequence"/>
</dbReference>
<dbReference type="Gene3D" id="1.25.40.10">
    <property type="entry name" value="Tetratricopeptide repeat domain"/>
    <property type="match status" value="1"/>
</dbReference>
<gene>
    <name evidence="1" type="ORF">FRC98_03875</name>
</gene>
<accession>A0A5C6X9J6</accession>
<proteinExistence type="predicted"/>
<dbReference type="SUPFAM" id="SSF48452">
    <property type="entry name" value="TPR-like"/>
    <property type="match status" value="1"/>
</dbReference>
<sequence length="158" mass="17578">MPSSQHPELATPEDARHRAHQELQRAYLLITYGHCTEALEACERAAELLPNHPLPLTLKGGILIASGQLPQAIRTLQQVQRSHRGDILASIYMAEACFLAGRHRRAWRVLDDIDADALAQSPHAELALALRETWSQIPPDELPKPLQVNLDDEPQPIA</sequence>
<keyword evidence="2" id="KW-1185">Reference proteome</keyword>
<dbReference type="InterPro" id="IPR011990">
    <property type="entry name" value="TPR-like_helical_dom_sf"/>
</dbReference>
<comment type="caution">
    <text evidence="1">The sequence shown here is derived from an EMBL/GenBank/DDBJ whole genome shotgun (WGS) entry which is preliminary data.</text>
</comment>
<organism evidence="1 2">
    <name type="scientific">Lujinxingia vulgaris</name>
    <dbReference type="NCBI Taxonomy" id="2600176"/>
    <lineage>
        <taxon>Bacteria</taxon>
        <taxon>Deltaproteobacteria</taxon>
        <taxon>Bradymonadales</taxon>
        <taxon>Lujinxingiaceae</taxon>
        <taxon>Lujinxingia</taxon>
    </lineage>
</organism>